<keyword evidence="14" id="KW-1185">Reference proteome</keyword>
<evidence type="ECO:0000256" key="7">
    <source>
        <dbReference type="ARBA" id="ARBA00022723"/>
    </source>
</evidence>
<name>A0A4D9DJW0_9SAUR</name>
<dbReference type="Pfam" id="PF00293">
    <property type="entry name" value="NUDIX"/>
    <property type="match status" value="1"/>
</dbReference>
<dbReference type="Gene3D" id="1.10.10.10">
    <property type="entry name" value="Winged helix-like DNA-binding domain superfamily/Winged helix DNA-binding domain"/>
    <property type="match status" value="1"/>
</dbReference>
<keyword evidence="8" id="KW-0460">Magnesium</keyword>
<evidence type="ECO:0000256" key="3">
    <source>
        <dbReference type="ARBA" id="ARBA00004826"/>
    </source>
</evidence>
<dbReference type="PANTHER" id="PTHR10885">
    <property type="entry name" value="ISOPENTENYL-DIPHOSPHATE DELTA-ISOMERASE"/>
    <property type="match status" value="1"/>
</dbReference>
<evidence type="ECO:0000313" key="14">
    <source>
        <dbReference type="Proteomes" id="UP000297703"/>
    </source>
</evidence>
<comment type="caution">
    <text evidence="13">The sequence shown here is derived from an EMBL/GenBank/DDBJ whole genome shotgun (WGS) entry which is preliminary data.</text>
</comment>
<comment type="catalytic activity">
    <reaction evidence="1">
        <text>isopentenyl diphosphate = dimethylallyl diphosphate</text>
        <dbReference type="Rhea" id="RHEA:23284"/>
        <dbReference type="ChEBI" id="CHEBI:57623"/>
        <dbReference type="ChEBI" id="CHEBI:128769"/>
        <dbReference type="EC" id="5.3.3.2"/>
    </reaction>
</comment>
<proteinExistence type="inferred from homology"/>
<dbReference type="PANTHER" id="PTHR10885:SF0">
    <property type="entry name" value="ISOPENTENYL-DIPHOSPHATE DELTA-ISOMERASE"/>
    <property type="match status" value="1"/>
</dbReference>
<comment type="pathway">
    <text evidence="3">Isoprenoid biosynthesis; dimethylallyl diphosphate biosynthesis; dimethylallyl diphosphate from isopentenyl diphosphate: step 1/1.</text>
</comment>
<evidence type="ECO:0000256" key="8">
    <source>
        <dbReference type="ARBA" id="ARBA00022842"/>
    </source>
</evidence>
<organism evidence="13 14">
    <name type="scientific">Platysternon megacephalum</name>
    <name type="common">big-headed turtle</name>
    <dbReference type="NCBI Taxonomy" id="55544"/>
    <lineage>
        <taxon>Eukaryota</taxon>
        <taxon>Metazoa</taxon>
        <taxon>Chordata</taxon>
        <taxon>Craniata</taxon>
        <taxon>Vertebrata</taxon>
        <taxon>Euteleostomi</taxon>
        <taxon>Archelosauria</taxon>
        <taxon>Testudinata</taxon>
        <taxon>Testudines</taxon>
        <taxon>Cryptodira</taxon>
        <taxon>Durocryptodira</taxon>
        <taxon>Testudinoidea</taxon>
        <taxon>Platysternidae</taxon>
        <taxon>Platysternon</taxon>
    </lineage>
</organism>
<dbReference type="GO" id="GO:0008299">
    <property type="term" value="P:isoprenoid biosynthetic process"/>
    <property type="evidence" value="ECO:0007669"/>
    <property type="project" value="UniProtKB-KW"/>
</dbReference>
<keyword evidence="13" id="KW-0675">Receptor</keyword>
<dbReference type="InterPro" id="IPR011876">
    <property type="entry name" value="IsopentenylPP_isomerase_typ1"/>
</dbReference>
<feature type="domain" description="Nudix hydrolase" evidence="12">
    <location>
        <begin position="112"/>
        <end position="247"/>
    </location>
</feature>
<dbReference type="GO" id="GO:0046872">
    <property type="term" value="F:metal ion binding"/>
    <property type="evidence" value="ECO:0007669"/>
    <property type="project" value="UniProtKB-KW"/>
</dbReference>
<evidence type="ECO:0000256" key="1">
    <source>
        <dbReference type="ARBA" id="ARBA00000374"/>
    </source>
</evidence>
<keyword evidence="7" id="KW-0479">Metal-binding</keyword>
<evidence type="ECO:0000256" key="9">
    <source>
        <dbReference type="ARBA" id="ARBA00023211"/>
    </source>
</evidence>
<comment type="similarity">
    <text evidence="4">Belongs to the IPP isomerase type 1 family.</text>
</comment>
<evidence type="ECO:0000256" key="6">
    <source>
        <dbReference type="ARBA" id="ARBA00022490"/>
    </source>
</evidence>
<evidence type="ECO:0000259" key="12">
    <source>
        <dbReference type="PROSITE" id="PS51462"/>
    </source>
</evidence>
<dbReference type="NCBIfam" id="TIGR02150">
    <property type="entry name" value="IPP_isom_1"/>
    <property type="match status" value="1"/>
</dbReference>
<keyword evidence="6" id="KW-0963">Cytoplasm</keyword>
<dbReference type="NCBIfam" id="NF002995">
    <property type="entry name" value="PRK03759.1"/>
    <property type="match status" value="1"/>
</dbReference>
<dbReference type="InterPro" id="IPR056375">
    <property type="entry name" value="Idi_bact"/>
</dbReference>
<dbReference type="CDD" id="cd02885">
    <property type="entry name" value="NUDIX_IPP_Isomerase"/>
    <property type="match status" value="1"/>
</dbReference>
<keyword evidence="10" id="KW-0414">Isoprene biosynthesis</keyword>
<comment type="function">
    <text evidence="2">Catalyzes the 1,3-allylic rearrangement of the homoallylic substrate isopentenyl (IPP) to its highly electrophilic allylic isomer, dimethylallyl diphosphate (DMAPP).</text>
</comment>
<evidence type="ECO:0000256" key="5">
    <source>
        <dbReference type="ARBA" id="ARBA00012057"/>
    </source>
</evidence>
<dbReference type="EC" id="5.3.3.2" evidence="5"/>
<keyword evidence="11" id="KW-0413">Isomerase</keyword>
<evidence type="ECO:0000256" key="11">
    <source>
        <dbReference type="ARBA" id="ARBA00023235"/>
    </source>
</evidence>
<dbReference type="Proteomes" id="UP000297703">
    <property type="component" value="Unassembled WGS sequence"/>
</dbReference>
<dbReference type="SUPFAM" id="SSF55811">
    <property type="entry name" value="Nudix"/>
    <property type="match status" value="1"/>
</dbReference>
<dbReference type="UniPathway" id="UPA00059">
    <property type="reaction ID" value="UER00104"/>
</dbReference>
<sequence>MSPQHVAALIDQAEQRGWVLREGDRTRGQRAPLSVTDTARNLLTDVWPLAQQIASPRSLGFSAAEFDHFIGLLQRALVPGVIDPHDVVVLLDADHHPCGTAPRADVHTADTPLHAAFSTYLFDEDDNLLMTRRALSKAAWPGVWTNSACGHLLPQETPFMAARRRVPYEIGAPPLALRMTLPEFRYQARDASGIVENEVCPVMVGTVDRDQINPNPTEVAEHTWIRWSTLTSMVDTAPALISPWCVLQVNQLRKLQEWKNRP</sequence>
<protein>
    <recommendedName>
        <fullName evidence="5">isopentenyl-diphosphate Delta-isomerase</fullName>
        <ecNumber evidence="5">5.3.3.2</ecNumber>
    </recommendedName>
</protein>
<dbReference type="GO" id="GO:0004452">
    <property type="term" value="F:isopentenyl-diphosphate delta-isomerase activity"/>
    <property type="evidence" value="ECO:0007669"/>
    <property type="project" value="UniProtKB-EC"/>
</dbReference>
<dbReference type="GO" id="GO:0050992">
    <property type="term" value="P:dimethylallyl diphosphate biosynthetic process"/>
    <property type="evidence" value="ECO:0007669"/>
    <property type="project" value="UniProtKB-UniPathway"/>
</dbReference>
<dbReference type="InterPro" id="IPR036390">
    <property type="entry name" value="WH_DNA-bd_sf"/>
</dbReference>
<evidence type="ECO:0000256" key="2">
    <source>
        <dbReference type="ARBA" id="ARBA00003951"/>
    </source>
</evidence>
<dbReference type="EMBL" id="QXTE01011434">
    <property type="protein sequence ID" value="TFJ95233.1"/>
    <property type="molecule type" value="Genomic_DNA"/>
</dbReference>
<dbReference type="Gene3D" id="3.90.79.10">
    <property type="entry name" value="Nucleoside Triphosphate Pyrophosphohydrolase"/>
    <property type="match status" value="1"/>
</dbReference>
<reference evidence="13 14" key="2">
    <citation type="submission" date="2019-04" db="EMBL/GenBank/DDBJ databases">
        <title>The genome sequence of big-headed turtle.</title>
        <authorList>
            <person name="Gong S."/>
        </authorList>
    </citation>
    <scope>NUCLEOTIDE SEQUENCE [LARGE SCALE GENOMIC DNA]</scope>
    <source>
        <strain evidence="13">DO16091913</strain>
        <tissue evidence="13">Muscle</tissue>
    </source>
</reference>
<reference evidence="13 14" key="1">
    <citation type="submission" date="2019-04" db="EMBL/GenBank/DDBJ databases">
        <title>Draft genome of the big-headed turtle Platysternon megacephalum.</title>
        <authorList>
            <person name="Gong S."/>
        </authorList>
    </citation>
    <scope>NUCLEOTIDE SEQUENCE [LARGE SCALE GENOMIC DNA]</scope>
    <source>
        <strain evidence="13">DO16091913</strain>
        <tissue evidence="13">Muscle</tissue>
    </source>
</reference>
<accession>A0A4D9DJW0</accession>
<dbReference type="AlphaFoldDB" id="A0A4D9DJW0"/>
<evidence type="ECO:0000313" key="13">
    <source>
        <dbReference type="EMBL" id="TFJ95233.1"/>
    </source>
</evidence>
<dbReference type="InterPro" id="IPR000086">
    <property type="entry name" value="NUDIX_hydrolase_dom"/>
</dbReference>
<evidence type="ECO:0000256" key="10">
    <source>
        <dbReference type="ARBA" id="ARBA00023229"/>
    </source>
</evidence>
<dbReference type="SUPFAM" id="SSF46785">
    <property type="entry name" value="Winged helix' DNA-binding domain"/>
    <property type="match status" value="1"/>
</dbReference>
<evidence type="ECO:0000256" key="4">
    <source>
        <dbReference type="ARBA" id="ARBA00007579"/>
    </source>
</evidence>
<dbReference type="InterPro" id="IPR015797">
    <property type="entry name" value="NUDIX_hydrolase-like_dom_sf"/>
</dbReference>
<dbReference type="InterPro" id="IPR036388">
    <property type="entry name" value="WH-like_DNA-bd_sf"/>
</dbReference>
<dbReference type="OrthoDB" id="510307at2759"/>
<dbReference type="STRING" id="55544.A0A4D9DJW0"/>
<gene>
    <name evidence="13" type="ORF">DR999_PMT23289</name>
</gene>
<dbReference type="PROSITE" id="PS51462">
    <property type="entry name" value="NUDIX"/>
    <property type="match status" value="1"/>
</dbReference>
<keyword evidence="9" id="KW-0464">Manganese</keyword>
<dbReference type="HAMAP" id="MF_00202">
    <property type="entry name" value="Idi"/>
    <property type="match status" value="1"/>
</dbReference>